<comment type="similarity">
    <text evidence="1">Belongs to the short-chain dehydrogenases/reductases (SDR) family.</text>
</comment>
<dbReference type="Proteomes" id="UP000321039">
    <property type="component" value="Unassembled WGS sequence"/>
</dbReference>
<dbReference type="FunFam" id="3.40.50.720:FF:000084">
    <property type="entry name" value="Short-chain dehydrogenase reductase"/>
    <property type="match status" value="1"/>
</dbReference>
<comment type="caution">
    <text evidence="2">The sequence shown here is derived from an EMBL/GenBank/DDBJ whole genome shotgun (WGS) entry which is preliminary data.</text>
</comment>
<dbReference type="Gene3D" id="3.40.50.720">
    <property type="entry name" value="NAD(P)-binding Rossmann-like Domain"/>
    <property type="match status" value="1"/>
</dbReference>
<evidence type="ECO:0000256" key="1">
    <source>
        <dbReference type="ARBA" id="ARBA00006484"/>
    </source>
</evidence>
<protein>
    <submittedName>
        <fullName evidence="2">SDR family oxidoreductase</fullName>
    </submittedName>
</protein>
<dbReference type="PRINTS" id="PR00081">
    <property type="entry name" value="GDHRDH"/>
</dbReference>
<dbReference type="InterPro" id="IPR002347">
    <property type="entry name" value="SDR_fam"/>
</dbReference>
<organism evidence="2 3">
    <name type="scientific">Parahaliea maris</name>
    <dbReference type="NCBI Taxonomy" id="2716870"/>
    <lineage>
        <taxon>Bacteria</taxon>
        <taxon>Pseudomonadati</taxon>
        <taxon>Pseudomonadota</taxon>
        <taxon>Gammaproteobacteria</taxon>
        <taxon>Cellvibrionales</taxon>
        <taxon>Halieaceae</taxon>
        <taxon>Parahaliea</taxon>
    </lineage>
</organism>
<accession>A0A5C9A7S0</accession>
<gene>
    <name evidence="2" type="ORF">FV139_05075</name>
</gene>
<dbReference type="SUPFAM" id="SSF51735">
    <property type="entry name" value="NAD(P)-binding Rossmann-fold domains"/>
    <property type="match status" value="1"/>
</dbReference>
<proteinExistence type="inferred from homology"/>
<evidence type="ECO:0000313" key="2">
    <source>
        <dbReference type="EMBL" id="TXS95271.1"/>
    </source>
</evidence>
<dbReference type="InterPro" id="IPR050259">
    <property type="entry name" value="SDR"/>
</dbReference>
<keyword evidence="3" id="KW-1185">Reference proteome</keyword>
<dbReference type="RefSeq" id="WP_148067182.1">
    <property type="nucleotide sequence ID" value="NZ_VRZA01000002.1"/>
</dbReference>
<sequence length="266" mass="28408">MDLQLRNKTALVSGAHRGTGNVIATTLAQEGATVALHAFTPQEADAAMAAIADPALSIVPVTGDLLTDEGAREVMDQLAQHGMKADILVNNYGAALMGKWGSLSTDQWIEATNVNVLSAVRLIQLCTPQMKQNQWGRIINLSTIGDHQPNAIMPHYYAAKAALSNSSASLARELSNTGITVNTVSPGLIHTAEIEQAYLAKAEKKGWPTDWEALQQAIVENDFPNPCGRLASRQEVADLVVFLASPRAGFINGQNIRVDGGAVRYV</sequence>
<dbReference type="PRINTS" id="PR00080">
    <property type="entry name" value="SDRFAMILY"/>
</dbReference>
<dbReference type="InterPro" id="IPR036291">
    <property type="entry name" value="NAD(P)-bd_dom_sf"/>
</dbReference>
<dbReference type="AlphaFoldDB" id="A0A5C9A7S0"/>
<evidence type="ECO:0000313" key="3">
    <source>
        <dbReference type="Proteomes" id="UP000321039"/>
    </source>
</evidence>
<name>A0A5C9A7S0_9GAMM</name>
<dbReference type="PANTHER" id="PTHR42879">
    <property type="entry name" value="3-OXOACYL-(ACYL-CARRIER-PROTEIN) REDUCTASE"/>
    <property type="match status" value="1"/>
</dbReference>
<reference evidence="2 3" key="1">
    <citation type="submission" date="2019-08" db="EMBL/GenBank/DDBJ databases">
        <title>Parahaliea maris sp. nov., isolated from the surface seawater.</title>
        <authorList>
            <person name="Liu Y."/>
        </authorList>
    </citation>
    <scope>NUCLEOTIDE SEQUENCE [LARGE SCALE GENOMIC DNA]</scope>
    <source>
        <strain evidence="2 3">HSLHS9</strain>
    </source>
</reference>
<dbReference type="EMBL" id="VRZA01000002">
    <property type="protein sequence ID" value="TXS95271.1"/>
    <property type="molecule type" value="Genomic_DNA"/>
</dbReference>
<dbReference type="Pfam" id="PF13561">
    <property type="entry name" value="adh_short_C2"/>
    <property type="match status" value="1"/>
</dbReference>